<dbReference type="RefSeq" id="WP_016339290.1">
    <property type="nucleotide sequence ID" value="NC_021280.1"/>
</dbReference>
<dbReference type="UniPathway" id="UPA00618">
    <property type="reaction ID" value="UER00672"/>
</dbReference>
<dbReference type="EMBL" id="CP005077">
    <property type="protein sequence ID" value="AGM25469.1"/>
    <property type="molecule type" value="Genomic_DNA"/>
</dbReference>
<feature type="domain" description="Carbohydrate kinase FGGY C-terminal" evidence="13">
    <location>
        <begin position="264"/>
        <end position="452"/>
    </location>
</feature>
<feature type="binding site" evidence="10">
    <location>
        <position position="247"/>
    </location>
    <ligand>
        <name>sn-glycerol 3-phosphate</name>
        <dbReference type="ChEBI" id="CHEBI:57597"/>
    </ligand>
</feature>
<comment type="similarity">
    <text evidence="2 10 11">Belongs to the FGGY kinase family.</text>
</comment>
<evidence type="ECO:0000256" key="7">
    <source>
        <dbReference type="ARBA" id="ARBA00022840"/>
    </source>
</evidence>
<comment type="pathway">
    <text evidence="1 10">Polyol metabolism; glycerol degradation via glycerol kinase pathway; sn-glycerol 3-phosphate from glycerol: step 1/1.</text>
</comment>
<feature type="binding site" evidence="10">
    <location>
        <position position="12"/>
    </location>
    <ligand>
        <name>ATP</name>
        <dbReference type="ChEBI" id="CHEBI:30616"/>
    </ligand>
</feature>
<dbReference type="PANTHER" id="PTHR10196:SF69">
    <property type="entry name" value="GLYCEROL KINASE"/>
    <property type="match status" value="1"/>
</dbReference>
<dbReference type="InterPro" id="IPR000577">
    <property type="entry name" value="Carb_kinase_FGGY"/>
</dbReference>
<dbReference type="NCBIfam" id="NF000756">
    <property type="entry name" value="PRK00047.1"/>
    <property type="match status" value="1"/>
</dbReference>
<evidence type="ECO:0000313" key="14">
    <source>
        <dbReference type="EMBL" id="AGM25469.1"/>
    </source>
</evidence>
<dbReference type="CDD" id="cd07786">
    <property type="entry name" value="FGGY_EcGK_like"/>
    <property type="match status" value="1"/>
</dbReference>
<dbReference type="GO" id="GO:0004370">
    <property type="term" value="F:glycerol kinase activity"/>
    <property type="evidence" value="ECO:0007669"/>
    <property type="project" value="UniProtKB-UniRule"/>
</dbReference>
<dbReference type="EC" id="2.7.1.30" evidence="10"/>
<dbReference type="InterPro" id="IPR043129">
    <property type="entry name" value="ATPase_NBD"/>
</dbReference>
<dbReference type="PROSITE" id="PS00445">
    <property type="entry name" value="FGGY_KINASES_2"/>
    <property type="match status" value="1"/>
</dbReference>
<evidence type="ECO:0000256" key="6">
    <source>
        <dbReference type="ARBA" id="ARBA00022798"/>
    </source>
</evidence>
<dbReference type="GO" id="GO:0005829">
    <property type="term" value="C:cytosol"/>
    <property type="evidence" value="ECO:0007669"/>
    <property type="project" value="TreeGrafter"/>
</dbReference>
<dbReference type="InterPro" id="IPR018484">
    <property type="entry name" value="FGGY_N"/>
</dbReference>
<feature type="domain" description="Carbohydrate kinase FGGY N-terminal" evidence="12">
    <location>
        <begin position="4"/>
        <end position="254"/>
    </location>
</feature>
<feature type="binding site" evidence="10">
    <location>
        <position position="413"/>
    </location>
    <ligand>
        <name>ATP</name>
        <dbReference type="ChEBI" id="CHEBI:30616"/>
    </ligand>
</feature>
<dbReference type="Proteomes" id="UP000013964">
    <property type="component" value="Chromosome"/>
</dbReference>
<feature type="binding site" evidence="10">
    <location>
        <position position="82"/>
    </location>
    <ligand>
        <name>sn-glycerol 3-phosphate</name>
        <dbReference type="ChEBI" id="CHEBI:57597"/>
    </ligand>
</feature>
<evidence type="ECO:0000256" key="5">
    <source>
        <dbReference type="ARBA" id="ARBA00022777"/>
    </source>
</evidence>
<evidence type="ECO:0000256" key="3">
    <source>
        <dbReference type="ARBA" id="ARBA00022679"/>
    </source>
</evidence>
<feature type="binding site" evidence="10">
    <location>
        <position position="82"/>
    </location>
    <ligand>
        <name>glycerol</name>
        <dbReference type="ChEBI" id="CHEBI:17754"/>
    </ligand>
</feature>
<dbReference type="SUPFAM" id="SSF53067">
    <property type="entry name" value="Actin-like ATPase domain"/>
    <property type="match status" value="2"/>
</dbReference>
<feature type="binding site" evidence="10">
    <location>
        <position position="417"/>
    </location>
    <ligand>
        <name>ADP</name>
        <dbReference type="ChEBI" id="CHEBI:456216"/>
    </ligand>
</feature>
<protein>
    <recommendedName>
        <fullName evidence="10">Glycerol kinase</fullName>
        <ecNumber evidence="10">2.7.1.30</ecNumber>
    </recommendedName>
    <alternativeName>
        <fullName evidence="10">ATP:glycerol 3-phosphotransferase</fullName>
    </alternativeName>
    <alternativeName>
        <fullName evidence="10">Glycerokinase</fullName>
        <shortName evidence="10">GK</shortName>
    </alternativeName>
</protein>
<sequence length="503" mass="56267">MAKYIISLDEGTTSCRTLIINHQGEIVASDALEFSQIFPKAGWVEHDAIEIWNSQRTTLVQSVNKAKIKIEEIVGIGITNQRETVVMWDRQSGLPIYNAIVWQDRRTADYCDELIKAGKNKMIQEKTGLIINPYFSASKIKWVLDNVEGARTLAANNNLMFGTIDTWLIYRLTGGEVHVTDSTNASRTMLFNIHTQTWDEDLLTLFDIPKNILPMVKSSSEVYGQTFPGLLSKKTEIRIPIASAIGDQQAALFGQLCLEPGEVKNTYGTGCFILMNTGEIPVTSNNGLLTTIALNYNNKITYALEGSVFVAGAAIQWLRDALKIIYHASETDWYTGLVNDDQQVYVVPSFTGLGSPYWDSYSRGAIFGLERGTKREHLVKATLESLAYQSYDVIMAMAEDLQQPIKTIKVDGGASRNNYLMQFQADISQVEVVRPKNIETTAMGAAFLAGLALNFWASIDDIKDILIVDKKYQPKLDKTIIKKLLKGWKVSVTRTFNWLKDIA</sequence>
<feature type="binding site" evidence="10">
    <location>
        <position position="269"/>
    </location>
    <ligand>
        <name>ADP</name>
        <dbReference type="ChEBI" id="CHEBI:456216"/>
    </ligand>
</feature>
<comment type="activity regulation">
    <text evidence="10">Inhibited by fructose 1,6-bisphosphate (FBP).</text>
</comment>
<feature type="binding site" evidence="10">
    <location>
        <position position="12"/>
    </location>
    <ligand>
        <name>ADP</name>
        <dbReference type="ChEBI" id="CHEBI:456216"/>
    </ligand>
</feature>
<dbReference type="GO" id="GO:0006072">
    <property type="term" value="P:glycerol-3-phosphate metabolic process"/>
    <property type="evidence" value="ECO:0007669"/>
    <property type="project" value="InterPro"/>
</dbReference>
<dbReference type="Pfam" id="PF00370">
    <property type="entry name" value="FGGY_N"/>
    <property type="match status" value="1"/>
</dbReference>
<feature type="binding site" evidence="10">
    <location>
        <position position="14"/>
    </location>
    <ligand>
        <name>ATP</name>
        <dbReference type="ChEBI" id="CHEBI:30616"/>
    </ligand>
</feature>
<dbReference type="PATRIC" id="fig|1276227.3.peg.903"/>
<dbReference type="FunFam" id="3.30.420.40:FF:000008">
    <property type="entry name" value="Glycerol kinase"/>
    <property type="match status" value="1"/>
</dbReference>
<feature type="binding site" evidence="10">
    <location>
        <position position="312"/>
    </location>
    <ligand>
        <name>ADP</name>
        <dbReference type="ChEBI" id="CHEBI:456216"/>
    </ligand>
</feature>
<evidence type="ECO:0000256" key="10">
    <source>
        <dbReference type="HAMAP-Rule" id="MF_00186"/>
    </source>
</evidence>
<feature type="binding site" evidence="10">
    <location>
        <position position="269"/>
    </location>
    <ligand>
        <name>ATP</name>
        <dbReference type="ChEBI" id="CHEBI:30616"/>
    </ligand>
</feature>
<name>R4UC33_9MOLU</name>
<keyword evidence="15" id="KW-1185">Reference proteome</keyword>
<feature type="binding site" evidence="10">
    <location>
        <position position="13"/>
    </location>
    <ligand>
        <name>ATP</name>
        <dbReference type="ChEBI" id="CHEBI:30616"/>
    </ligand>
</feature>
<dbReference type="PIRSF" id="PIRSF000538">
    <property type="entry name" value="GlpK"/>
    <property type="match status" value="1"/>
</dbReference>
<dbReference type="STRING" id="1276227.SCHRY_v1c08960"/>
<evidence type="ECO:0000256" key="11">
    <source>
        <dbReference type="RuleBase" id="RU003733"/>
    </source>
</evidence>
<keyword evidence="3 10" id="KW-0808">Transferase</keyword>
<dbReference type="GO" id="GO:0019563">
    <property type="term" value="P:glycerol catabolic process"/>
    <property type="evidence" value="ECO:0007669"/>
    <property type="project" value="UniProtKB-UniRule"/>
</dbReference>
<dbReference type="InterPro" id="IPR018485">
    <property type="entry name" value="FGGY_C"/>
</dbReference>
<evidence type="ECO:0000256" key="8">
    <source>
        <dbReference type="ARBA" id="ARBA00052101"/>
    </source>
</evidence>
<gene>
    <name evidence="10 14" type="primary">glpK</name>
    <name evidence="14" type="ORF">SCHRY_v1c08960</name>
</gene>
<dbReference type="eggNOG" id="COG0554">
    <property type="taxonomic scope" value="Bacteria"/>
</dbReference>
<feature type="binding site" evidence="10">
    <location>
        <position position="248"/>
    </location>
    <ligand>
        <name>glycerol</name>
        <dbReference type="ChEBI" id="CHEBI:17754"/>
    </ligand>
</feature>
<dbReference type="HOGENOM" id="CLU_009281_2_3_14"/>
<dbReference type="GO" id="GO:0005524">
    <property type="term" value="F:ATP binding"/>
    <property type="evidence" value="ECO:0007669"/>
    <property type="project" value="UniProtKB-UniRule"/>
</dbReference>
<feature type="binding site" evidence="10">
    <location>
        <position position="16"/>
    </location>
    <ligand>
        <name>ADP</name>
        <dbReference type="ChEBI" id="CHEBI:456216"/>
    </ligand>
</feature>
<evidence type="ECO:0000256" key="2">
    <source>
        <dbReference type="ARBA" id="ARBA00009156"/>
    </source>
</evidence>
<dbReference type="FunFam" id="3.30.420.40:FF:000007">
    <property type="entry name" value="Glycerol kinase"/>
    <property type="match status" value="1"/>
</dbReference>
<evidence type="ECO:0000259" key="13">
    <source>
        <dbReference type="Pfam" id="PF02782"/>
    </source>
</evidence>
<dbReference type="HAMAP" id="MF_00186">
    <property type="entry name" value="Glycerol_kin"/>
    <property type="match status" value="1"/>
</dbReference>
<evidence type="ECO:0000313" key="15">
    <source>
        <dbReference type="Proteomes" id="UP000013964"/>
    </source>
</evidence>
<evidence type="ECO:0000256" key="9">
    <source>
        <dbReference type="ARBA" id="ARBA00054633"/>
    </source>
</evidence>
<reference evidence="14 15" key="1">
    <citation type="journal article" date="2013" name="Genome Biol. Evol.">
        <title>Complete genomes of two dipteran-associated spiroplasmas provided insights into the origin, dynamics, and impacts of viral invasion in spiroplasma.</title>
        <authorList>
            <person name="Ku C."/>
            <person name="Lo W.S."/>
            <person name="Chen L.L."/>
            <person name="Kuo C.H."/>
        </authorList>
    </citation>
    <scope>NUCLEOTIDE SEQUENCE [LARGE SCALE GENOMIC DNA]</scope>
    <source>
        <strain evidence="14 15">DF-1</strain>
    </source>
</reference>
<dbReference type="Pfam" id="PF02782">
    <property type="entry name" value="FGGY_C"/>
    <property type="match status" value="1"/>
</dbReference>
<evidence type="ECO:0000256" key="1">
    <source>
        <dbReference type="ARBA" id="ARBA00005190"/>
    </source>
</evidence>
<keyword evidence="7 10" id="KW-0067">ATP-binding</keyword>
<dbReference type="Gene3D" id="3.30.420.40">
    <property type="match status" value="2"/>
</dbReference>
<keyword evidence="6 10" id="KW-0319">Glycerol metabolism</keyword>
<dbReference type="KEGG" id="scr:SCHRY_v1c08960"/>
<feature type="binding site" evidence="10">
    <location>
        <position position="134"/>
    </location>
    <ligand>
        <name>sn-glycerol 3-phosphate</name>
        <dbReference type="ChEBI" id="CHEBI:57597"/>
    </ligand>
</feature>
<feature type="binding site" evidence="10">
    <location>
        <position position="413"/>
    </location>
    <ligand>
        <name>ADP</name>
        <dbReference type="ChEBI" id="CHEBI:456216"/>
    </ligand>
</feature>
<feature type="binding site" evidence="10">
    <location>
        <position position="312"/>
    </location>
    <ligand>
        <name>ATP</name>
        <dbReference type="ChEBI" id="CHEBI:30616"/>
    </ligand>
</feature>
<proteinExistence type="inferred from homology"/>
<keyword evidence="5 10" id="KW-0418">Kinase</keyword>
<feature type="binding site" evidence="10">
    <location>
        <position position="134"/>
    </location>
    <ligand>
        <name>glycerol</name>
        <dbReference type="ChEBI" id="CHEBI:17754"/>
    </ligand>
</feature>
<dbReference type="InterPro" id="IPR018483">
    <property type="entry name" value="Carb_kinase_FGGY_CS"/>
</dbReference>
<dbReference type="NCBIfam" id="TIGR01311">
    <property type="entry name" value="glycerol_kin"/>
    <property type="match status" value="1"/>
</dbReference>
<feature type="binding site" evidence="10">
    <location>
        <position position="83"/>
    </location>
    <ligand>
        <name>glycerol</name>
        <dbReference type="ChEBI" id="CHEBI:17754"/>
    </ligand>
</feature>
<feature type="binding site" evidence="10">
    <location>
        <position position="83"/>
    </location>
    <ligand>
        <name>sn-glycerol 3-phosphate</name>
        <dbReference type="ChEBI" id="CHEBI:57597"/>
    </ligand>
</feature>
<dbReference type="PANTHER" id="PTHR10196">
    <property type="entry name" value="SUGAR KINASE"/>
    <property type="match status" value="1"/>
</dbReference>
<evidence type="ECO:0000259" key="12">
    <source>
        <dbReference type="Pfam" id="PF00370"/>
    </source>
</evidence>
<dbReference type="AlphaFoldDB" id="R4UC33"/>
<comment type="function">
    <text evidence="9 10">Key enzyme in the regulation of glycerol uptake and metabolism. Catalyzes the phosphorylation of glycerol to yield sn-glycerol 3-phosphate.</text>
</comment>
<evidence type="ECO:0000256" key="4">
    <source>
        <dbReference type="ARBA" id="ARBA00022741"/>
    </source>
</evidence>
<dbReference type="PROSITE" id="PS00933">
    <property type="entry name" value="FGGY_KINASES_1"/>
    <property type="match status" value="1"/>
</dbReference>
<feature type="binding site" evidence="10">
    <location>
        <position position="316"/>
    </location>
    <ligand>
        <name>ATP</name>
        <dbReference type="ChEBI" id="CHEBI:30616"/>
    </ligand>
</feature>
<comment type="catalytic activity">
    <reaction evidence="8 10">
        <text>glycerol + ATP = sn-glycerol 3-phosphate + ADP + H(+)</text>
        <dbReference type="Rhea" id="RHEA:21644"/>
        <dbReference type="ChEBI" id="CHEBI:15378"/>
        <dbReference type="ChEBI" id="CHEBI:17754"/>
        <dbReference type="ChEBI" id="CHEBI:30616"/>
        <dbReference type="ChEBI" id="CHEBI:57597"/>
        <dbReference type="ChEBI" id="CHEBI:456216"/>
        <dbReference type="EC" id="2.7.1.30"/>
    </reaction>
</comment>
<feature type="binding site" evidence="10">
    <location>
        <position position="247"/>
    </location>
    <ligand>
        <name>glycerol</name>
        <dbReference type="ChEBI" id="CHEBI:17754"/>
    </ligand>
</feature>
<dbReference type="OrthoDB" id="9805576at2"/>
<dbReference type="InterPro" id="IPR005999">
    <property type="entry name" value="Glycerol_kin"/>
</dbReference>
<feature type="binding site" evidence="10">
    <location>
        <position position="12"/>
    </location>
    <ligand>
        <name>sn-glycerol 3-phosphate</name>
        <dbReference type="ChEBI" id="CHEBI:57597"/>
    </ligand>
</feature>
<keyword evidence="4 10" id="KW-0547">Nucleotide-binding</keyword>
<accession>R4UC33</accession>
<organism evidence="14 15">
    <name type="scientific">Spiroplasma chrysopicola DF-1</name>
    <dbReference type="NCBI Taxonomy" id="1276227"/>
    <lineage>
        <taxon>Bacteria</taxon>
        <taxon>Bacillati</taxon>
        <taxon>Mycoplasmatota</taxon>
        <taxon>Mollicutes</taxon>
        <taxon>Entomoplasmatales</taxon>
        <taxon>Spiroplasmataceae</taxon>
        <taxon>Spiroplasma</taxon>
    </lineage>
</organism>